<name>A0A1H0RFV1_9CLOT</name>
<evidence type="ECO:0000256" key="3">
    <source>
        <dbReference type="SAM" id="Phobius"/>
    </source>
</evidence>
<dbReference type="AlphaFoldDB" id="A0A1H0RFV1"/>
<dbReference type="InterPro" id="IPR012338">
    <property type="entry name" value="Beta-lactam/transpept-like"/>
</dbReference>
<accession>A0A1H0RFV1</accession>
<protein>
    <submittedName>
        <fullName evidence="5">Cell division protein FtsI/penicillin-binding protein 2</fullName>
    </submittedName>
</protein>
<dbReference type="GO" id="GO:0005886">
    <property type="term" value="C:plasma membrane"/>
    <property type="evidence" value="ECO:0007669"/>
    <property type="project" value="TreeGrafter"/>
</dbReference>
<evidence type="ECO:0000313" key="5">
    <source>
        <dbReference type="EMBL" id="SDP27778.1"/>
    </source>
</evidence>
<feature type="transmembrane region" description="Helical" evidence="3">
    <location>
        <begin position="12"/>
        <end position="32"/>
    </location>
</feature>
<keyword evidence="5" id="KW-0132">Cell division</keyword>
<dbReference type="GO" id="GO:0008658">
    <property type="term" value="F:penicillin binding"/>
    <property type="evidence" value="ECO:0007669"/>
    <property type="project" value="InterPro"/>
</dbReference>
<dbReference type="InterPro" id="IPR050515">
    <property type="entry name" value="Beta-lactam/transpept"/>
</dbReference>
<gene>
    <name evidence="5" type="ORF">SAMN04488529_103149</name>
</gene>
<proteinExistence type="predicted"/>
<dbReference type="STRING" id="94869.SAMN04488529_103149"/>
<dbReference type="Pfam" id="PF00905">
    <property type="entry name" value="Transpeptidase"/>
    <property type="match status" value="1"/>
</dbReference>
<dbReference type="GO" id="GO:0071555">
    <property type="term" value="P:cell wall organization"/>
    <property type="evidence" value="ECO:0007669"/>
    <property type="project" value="TreeGrafter"/>
</dbReference>
<keyword evidence="3" id="KW-0812">Transmembrane</keyword>
<sequence length="540" mass="60340">MFEKEKKKFNRIKYIMGIFAVVLLCLSVRLYFLQVHPSEMVVGRMQNHQTENIAQMKYNILDTNGENMLAYNKEYVMVLDTEPFKLNNYEETLQDLMALNFIMKSEDKDFNYTGIMNEVGKHYYKISKETFEKVNKLSNVKGIYTYVYDKIERKEAWEIGNLLSEIGENGDVVEGSLEAELNKYLGENLIPQSKFYLDDKAVYSDGSLDTNNENKNLKLTINNEWQNKVKEVLKRKDYDFLKNVGVVISEAETGKIRVMAQKDDSQANVNIGVEALGFEPGSIFKVVTEAVALDLGLIHTQDVFGCTGQICSKDGKPYGHGNLSVEDAIKISCNDVTAKVGGLAGYEKIMEYSEKMGLFNRVLNIQGENRNEAAGIKPPKEAGINNISIGQTIMVTPLQMAGVYNTIANDGVYVKQTLVEEILNKDGKPVKKFKNEPVRVFSQTTAKITQETLGKVIWEGSGFEAKVKGVEIGGKTGTSTGKDRADHGWFAGYFVKDEKKYSIVVIAPNIGTNHPDGRELGGGNTGAPIFRDIVTELTSK</sequence>
<evidence type="ECO:0000256" key="2">
    <source>
        <dbReference type="ARBA" id="ARBA00023136"/>
    </source>
</evidence>
<keyword evidence="5" id="KW-0131">Cell cycle</keyword>
<dbReference type="InterPro" id="IPR001460">
    <property type="entry name" value="PCN-bd_Tpept"/>
</dbReference>
<evidence type="ECO:0000313" key="6">
    <source>
        <dbReference type="Proteomes" id="UP000198597"/>
    </source>
</evidence>
<evidence type="ECO:0000256" key="1">
    <source>
        <dbReference type="ARBA" id="ARBA00004370"/>
    </source>
</evidence>
<comment type="subcellular location">
    <subcellularLocation>
        <location evidence="1">Membrane</location>
    </subcellularLocation>
</comment>
<dbReference type="PANTHER" id="PTHR30627">
    <property type="entry name" value="PEPTIDOGLYCAN D,D-TRANSPEPTIDASE"/>
    <property type="match status" value="1"/>
</dbReference>
<dbReference type="Proteomes" id="UP000198597">
    <property type="component" value="Unassembled WGS sequence"/>
</dbReference>
<organism evidence="5 6">
    <name type="scientific">Clostridium gasigenes</name>
    <dbReference type="NCBI Taxonomy" id="94869"/>
    <lineage>
        <taxon>Bacteria</taxon>
        <taxon>Bacillati</taxon>
        <taxon>Bacillota</taxon>
        <taxon>Clostridia</taxon>
        <taxon>Eubacteriales</taxon>
        <taxon>Clostridiaceae</taxon>
        <taxon>Clostridium</taxon>
    </lineage>
</organism>
<dbReference type="Gene3D" id="3.40.710.10">
    <property type="entry name" value="DD-peptidase/beta-lactamase superfamily"/>
    <property type="match status" value="1"/>
</dbReference>
<dbReference type="SUPFAM" id="SSF56601">
    <property type="entry name" value="beta-lactamase/transpeptidase-like"/>
    <property type="match status" value="1"/>
</dbReference>
<keyword evidence="6" id="KW-1185">Reference proteome</keyword>
<feature type="domain" description="Penicillin-binding protein transpeptidase" evidence="4">
    <location>
        <begin position="245"/>
        <end position="534"/>
    </location>
</feature>
<keyword evidence="2 3" id="KW-0472">Membrane</keyword>
<dbReference type="EMBL" id="FNJM01000003">
    <property type="protein sequence ID" value="SDP27778.1"/>
    <property type="molecule type" value="Genomic_DNA"/>
</dbReference>
<evidence type="ECO:0000259" key="4">
    <source>
        <dbReference type="Pfam" id="PF00905"/>
    </source>
</evidence>
<dbReference type="PANTHER" id="PTHR30627:SF1">
    <property type="entry name" value="PEPTIDOGLYCAN D,D-TRANSPEPTIDASE FTSI"/>
    <property type="match status" value="1"/>
</dbReference>
<dbReference type="GO" id="GO:0051301">
    <property type="term" value="P:cell division"/>
    <property type="evidence" value="ECO:0007669"/>
    <property type="project" value="UniProtKB-KW"/>
</dbReference>
<reference evidence="5 6" key="1">
    <citation type="submission" date="2016-10" db="EMBL/GenBank/DDBJ databases">
        <authorList>
            <person name="de Groot N.N."/>
        </authorList>
    </citation>
    <scope>NUCLEOTIDE SEQUENCE [LARGE SCALE GENOMIC DNA]</scope>
    <source>
        <strain evidence="5 6">DSM 12272</strain>
    </source>
</reference>
<keyword evidence="3" id="KW-1133">Transmembrane helix</keyword>